<dbReference type="Proteomes" id="UP000185318">
    <property type="component" value="Segment"/>
</dbReference>
<evidence type="ECO:0000313" key="17">
    <source>
        <dbReference type="EMBL" id="AIX43983.1"/>
    </source>
</evidence>
<evidence type="ECO:0000313" key="8">
    <source>
        <dbReference type="EMBL" id="AIX29956.1"/>
    </source>
</evidence>
<dbReference type="Proteomes" id="UP000185286">
    <property type="component" value="Genome"/>
</dbReference>
<evidence type="ECO:0000313" key="13">
    <source>
        <dbReference type="EMBL" id="AIX32760.1"/>
    </source>
</evidence>
<dbReference type="EMBL" id="KJ019045">
    <property type="protein sequence ID" value="AIX18359.1"/>
    <property type="molecule type" value="Genomic_DNA"/>
</dbReference>
<dbReference type="EMBL" id="KJ019098">
    <property type="protein sequence ID" value="AIX30831.1"/>
    <property type="molecule type" value="Genomic_DNA"/>
</dbReference>
<dbReference type="EMBL" id="KJ019102">
    <property type="protein sequence ID" value="AIX31979.1"/>
    <property type="molecule type" value="Genomic_DNA"/>
</dbReference>
<dbReference type="Proteomes" id="UP000185313">
    <property type="component" value="Segment"/>
</dbReference>
<dbReference type="KEGG" id="vg:24171912"/>
<dbReference type="EMBL" id="KJ019101">
    <property type="protein sequence ID" value="AIX31689.1"/>
    <property type="molecule type" value="Genomic_DNA"/>
</dbReference>
<dbReference type="Proteomes" id="UP000185319">
    <property type="component" value="Segment"/>
</dbReference>
<dbReference type="EMBL" id="KJ019150">
    <property type="protein sequence ID" value="AIX43412.1"/>
    <property type="molecule type" value="Genomic_DNA"/>
</dbReference>
<protein>
    <submittedName>
        <fullName evidence="6">Uncharacterized protein</fullName>
    </submittedName>
</protein>
<dbReference type="Proteomes" id="UP000185309">
    <property type="component" value="Segment"/>
</dbReference>
<dbReference type="EMBL" id="KJ019097">
    <property type="protein sequence ID" value="AIX30539.1"/>
    <property type="molecule type" value="Genomic_DNA"/>
</dbReference>
<dbReference type="EMBL" id="KJ019143">
    <property type="protein sequence ID" value="AIX41421.1"/>
    <property type="molecule type" value="Genomic_DNA"/>
</dbReference>
<dbReference type="EMBL" id="KJ019152">
    <property type="protein sequence ID" value="AIX43983.1"/>
    <property type="molecule type" value="Genomic_DNA"/>
</dbReference>
<organism evidence="6 20">
    <name type="scientific">Synechococcus phage ACG-2014f</name>
    <dbReference type="NCBI Taxonomy" id="1493511"/>
    <lineage>
        <taxon>Viruses</taxon>
        <taxon>Duplodnaviria</taxon>
        <taxon>Heunggongvirae</taxon>
        <taxon>Uroviricota</taxon>
        <taxon>Caudoviricetes</taxon>
        <taxon>Pantevenvirales</taxon>
        <taxon>Kyanoviridae</taxon>
        <taxon>Atlauavirus</taxon>
        <taxon>Atlauavirus tusconc8</taxon>
    </lineage>
</organism>
<dbReference type="EMBL" id="KJ019066">
    <property type="protein sequence ID" value="AIX23252.1"/>
    <property type="molecule type" value="Genomic_DNA"/>
</dbReference>
<dbReference type="Proteomes" id="UP000185312">
    <property type="component" value="Segment"/>
</dbReference>
<proteinExistence type="predicted"/>
<evidence type="ECO:0000313" key="14">
    <source>
        <dbReference type="EMBL" id="AIX41421.1"/>
    </source>
</evidence>
<dbReference type="EMBL" id="KJ019095">
    <property type="protein sequence ID" value="AIX29956.1"/>
    <property type="molecule type" value="Genomic_DNA"/>
</dbReference>
<evidence type="ECO:0000313" key="11">
    <source>
        <dbReference type="EMBL" id="AIX31689.1"/>
    </source>
</evidence>
<evidence type="ECO:0000313" key="3">
    <source>
        <dbReference type="EMBL" id="AIX20239.1"/>
    </source>
</evidence>
<dbReference type="Proteomes" id="UP000185296">
    <property type="component" value="Segment"/>
</dbReference>
<dbReference type="EMBL" id="KJ019037">
    <property type="protein sequence ID" value="AIX16585.1"/>
    <property type="molecule type" value="Genomic_DNA"/>
</dbReference>
<dbReference type="EMBL" id="KJ019093">
    <property type="protein sequence ID" value="AIX29455.1"/>
    <property type="molecule type" value="Genomic_DNA"/>
</dbReference>
<evidence type="ECO:0000313" key="5">
    <source>
        <dbReference type="EMBL" id="AIX23252.1"/>
    </source>
</evidence>
<evidence type="ECO:0000313" key="16">
    <source>
        <dbReference type="EMBL" id="AIX43412.1"/>
    </source>
</evidence>
<evidence type="ECO:0000313" key="15">
    <source>
        <dbReference type="EMBL" id="AIX41993.1"/>
    </source>
</evidence>
<dbReference type="EMBL" id="KJ019092">
    <property type="protein sequence ID" value="AIX29171.1"/>
    <property type="molecule type" value="Genomic_DNA"/>
</dbReference>
<evidence type="ECO:0000313" key="7">
    <source>
        <dbReference type="EMBL" id="AIX29455.1"/>
    </source>
</evidence>
<dbReference type="EMBL" id="KJ019053">
    <property type="protein sequence ID" value="AIX20239.1"/>
    <property type="molecule type" value="Genomic_DNA"/>
</dbReference>
<evidence type="ECO:0000313" key="6">
    <source>
        <dbReference type="EMBL" id="AIX29171.1"/>
    </source>
</evidence>
<sequence length="63" mass="7611">MTEIYTQPTFSVHYSSDEHDQILTETDSLFEATCEYYEMIEDLEDDEWISIYNEDYKILKISE</sequence>
<evidence type="ECO:0000313" key="10">
    <source>
        <dbReference type="EMBL" id="AIX30831.1"/>
    </source>
</evidence>
<dbReference type="Proteomes" id="UP000185320">
    <property type="component" value="Segment"/>
</dbReference>
<name>A0A0E3FKD8_9CAUD</name>
<dbReference type="Proteomes" id="UP000185308">
    <property type="component" value="Segment"/>
</dbReference>
<dbReference type="Proteomes" id="UP000185300">
    <property type="component" value="Segment"/>
</dbReference>
<dbReference type="Proteomes" id="UP000185291">
    <property type="component" value="Segment"/>
</dbReference>
<dbReference type="GeneID" id="24171912"/>
<dbReference type="EMBL" id="KJ019105">
    <property type="protein sequence ID" value="AIX32760.1"/>
    <property type="molecule type" value="Genomic_DNA"/>
</dbReference>
<dbReference type="Proteomes" id="UP000185310">
    <property type="component" value="Segment"/>
</dbReference>
<evidence type="ECO:0000313" key="1">
    <source>
        <dbReference type="EMBL" id="AIX16585.1"/>
    </source>
</evidence>
<reference evidence="18 19" key="1">
    <citation type="submission" date="2013-12" db="EMBL/GenBank/DDBJ databases">
        <title>Ecological redundancy of diverse viral populations within a natural community.</title>
        <authorList>
            <person name="Gregory A.C."/>
            <person name="LaButti K."/>
            <person name="Copeland A."/>
            <person name="Woyke T."/>
            <person name="Sullivan M.B."/>
        </authorList>
    </citation>
    <scope>NUCLEOTIDE SEQUENCE [LARGE SCALE GENOMIC DNA]</scope>
    <source>
        <strain evidence="14">Syn7803C12</strain>
        <strain evidence="15">Syn7803C15</strain>
        <strain evidence="16">Syn7803C22</strain>
        <strain evidence="17">Syn7803C25</strain>
        <strain evidence="1">Syn7803C58</strain>
        <strain evidence="2">Syn7803C6</strain>
        <strain evidence="3">Syn7803C80</strain>
        <strain evidence="5">Syn7803C9</strain>
        <strain evidence="4">Syn7803C90</strain>
        <strain evidence="6">Syn7803US2</strain>
        <strain evidence="7">Syn7803US30</strain>
        <strain evidence="8">Syn7803US34</strain>
        <strain evidence="9">Syn7803US37</strain>
        <strain evidence="10">Syn7803US39</strain>
        <strain evidence="13">Syn7803US4</strain>
        <strain evidence="11">Syn7803US42</strain>
        <strain evidence="12">Syn7803US43</strain>
    </source>
</reference>
<gene>
    <name evidence="14" type="ORF">Syn7803C12_59</name>
    <name evidence="15" type="ORF">Syn7803C15_62</name>
    <name evidence="16" type="ORF">Syn7803C22_62</name>
    <name evidence="17" type="ORF">Syn7803C25_60</name>
    <name evidence="1" type="ORF">Syn7803C58_60</name>
    <name evidence="2" type="ORF">Syn7803C6_60</name>
    <name evidence="3" type="ORF">Syn7803C80_62</name>
    <name evidence="4" type="ORF">Syn7803C90_62</name>
    <name evidence="5" type="ORF">Syn7803C9_62</name>
    <name evidence="6" type="ORF">Syn7803US2_60</name>
    <name evidence="7" type="ORF">Syn7803US30_59</name>
    <name evidence="8" type="ORF">Syn7803US34_61</name>
    <name evidence="9" type="ORF">Syn7803US37_62</name>
    <name evidence="10" type="ORF">Syn7803US39_60</name>
    <name evidence="11" type="ORF">Syn7803US42_61</name>
    <name evidence="12" type="ORF">Syn7803US43_62</name>
    <name evidence="13" type="ORF">Syn7803US4_59</name>
</gene>
<evidence type="ECO:0000313" key="12">
    <source>
        <dbReference type="EMBL" id="AIX31979.1"/>
    </source>
</evidence>
<dbReference type="RefSeq" id="YP_009134273.1">
    <property type="nucleotide sequence ID" value="NC_026927.1"/>
</dbReference>
<dbReference type="EMBL" id="KJ019145">
    <property type="protein sequence ID" value="AIX41993.1"/>
    <property type="molecule type" value="Genomic_DNA"/>
</dbReference>
<evidence type="ECO:0000313" key="9">
    <source>
        <dbReference type="EMBL" id="AIX30539.1"/>
    </source>
</evidence>
<evidence type="ECO:0000313" key="18">
    <source>
        <dbReference type="Proteomes" id="UP000185286"/>
    </source>
</evidence>
<dbReference type="Proteomes" id="UP000185287">
    <property type="component" value="Segment"/>
</dbReference>
<evidence type="ECO:0000313" key="4">
    <source>
        <dbReference type="EMBL" id="AIX21673.1"/>
    </source>
</evidence>
<dbReference type="Proteomes" id="UP000185306">
    <property type="component" value="Segment"/>
</dbReference>
<dbReference type="Proteomes" id="UP000185305">
    <property type="component" value="Segment"/>
</dbReference>
<evidence type="ECO:0000313" key="19">
    <source>
        <dbReference type="Proteomes" id="UP000185287"/>
    </source>
</evidence>
<accession>A0A0E3FKD8</accession>
<evidence type="ECO:0000313" key="21">
    <source>
        <dbReference type="Proteomes" id="UP000185320"/>
    </source>
</evidence>
<keyword evidence="21" id="KW-1185">Reference proteome</keyword>
<dbReference type="EMBL" id="KJ019059">
    <property type="protein sequence ID" value="AIX21673.1"/>
    <property type="molecule type" value="Genomic_DNA"/>
</dbReference>
<dbReference type="Proteomes" id="UP000185317">
    <property type="component" value="Segment"/>
</dbReference>
<dbReference type="Proteomes" id="UP000185322">
    <property type="component" value="Segment"/>
</dbReference>
<evidence type="ECO:0000313" key="2">
    <source>
        <dbReference type="EMBL" id="AIX18359.1"/>
    </source>
</evidence>
<evidence type="ECO:0000313" key="20">
    <source>
        <dbReference type="Proteomes" id="UP000185310"/>
    </source>
</evidence>